<dbReference type="SUPFAM" id="SSF56399">
    <property type="entry name" value="ADP-ribosylation"/>
    <property type="match status" value="1"/>
</dbReference>
<dbReference type="NCBIfam" id="TIGR03696">
    <property type="entry name" value="Rhs_assc_core"/>
    <property type="match status" value="1"/>
</dbReference>
<dbReference type="InterPro" id="IPR022385">
    <property type="entry name" value="Rhs_assc_core"/>
</dbReference>
<evidence type="ECO:0000313" key="2">
    <source>
        <dbReference type="EMBL" id="OUM34081.1"/>
    </source>
</evidence>
<name>A0A1Y3LBU9_PSEPU</name>
<comment type="caution">
    <text evidence="2">The sequence shown here is derived from an EMBL/GenBank/DDBJ whole genome shotgun (WGS) entry which is preliminary data.</text>
</comment>
<proteinExistence type="predicted"/>
<dbReference type="RefSeq" id="WP_086975909.1">
    <property type="nucleotide sequence ID" value="NZ_NFSB01000071.1"/>
</dbReference>
<evidence type="ECO:0000256" key="1">
    <source>
        <dbReference type="SAM" id="MobiDB-lite"/>
    </source>
</evidence>
<evidence type="ECO:0008006" key="4">
    <source>
        <dbReference type="Google" id="ProtNLM"/>
    </source>
</evidence>
<reference evidence="2 3" key="1">
    <citation type="submission" date="2017-05" db="EMBL/GenBank/DDBJ databases">
        <title>Whole genome sequence of Pseudomonas putida isolate 1312 commercialized as a biostimulant.</title>
        <authorList>
            <person name="Crovadore J."/>
            <person name="Blanc P."/>
            <person name="Chablais R."/>
            <person name="Cochard B."/>
            <person name="Grizard D."/>
            <person name="Lefort F."/>
        </authorList>
    </citation>
    <scope>NUCLEOTIDE SEQUENCE [LARGE SCALE GENOMIC DNA]</scope>
    <source>
        <strain evidence="2 3">1312</strain>
    </source>
</reference>
<dbReference type="EMBL" id="NFSB01000071">
    <property type="protein sequence ID" value="OUM34081.1"/>
    <property type="molecule type" value="Genomic_DNA"/>
</dbReference>
<feature type="compositionally biased region" description="Low complexity" evidence="1">
    <location>
        <begin position="134"/>
        <end position="174"/>
    </location>
</feature>
<organism evidence="2 3">
    <name type="scientific">Pseudomonas putida</name>
    <name type="common">Arthrobacter siderocapsulatus</name>
    <dbReference type="NCBI Taxonomy" id="303"/>
    <lineage>
        <taxon>Bacteria</taxon>
        <taxon>Pseudomonadati</taxon>
        <taxon>Pseudomonadota</taxon>
        <taxon>Gammaproteobacteria</taxon>
        <taxon>Pseudomonadales</taxon>
        <taxon>Pseudomonadaceae</taxon>
        <taxon>Pseudomonas</taxon>
    </lineage>
</organism>
<protein>
    <recommendedName>
        <fullName evidence="4">RHS repeat-associated core domain-containing protein</fullName>
    </recommendedName>
</protein>
<accession>A0A1Y3LBU9</accession>
<feature type="region of interest" description="Disordered" evidence="1">
    <location>
        <begin position="114"/>
        <end position="175"/>
    </location>
</feature>
<dbReference type="Proteomes" id="UP000196082">
    <property type="component" value="Unassembled WGS sequence"/>
</dbReference>
<evidence type="ECO:0000313" key="3">
    <source>
        <dbReference type="Proteomes" id="UP000196082"/>
    </source>
</evidence>
<dbReference type="AlphaFoldDB" id="A0A1Y3LBU9"/>
<dbReference type="Gene3D" id="2.180.10.10">
    <property type="entry name" value="RHS repeat-associated core"/>
    <property type="match status" value="1"/>
</dbReference>
<sequence length="262" mass="27930">MEKVTCGISDCSVKVQAGPFCAKFSYAPYGFDATQPIGVPGFNGQPCDRVTGCYLLGAGYRAFNPVLMRFNSPDSWSPFGEGGWNSYAYVSCDPINHSDPTGHIKYPQRPLSLQIPPKQTLKSPPGSHSAPVLASPSPSRPPSSASSSSGGRAPSSGQYSSQISWSSSASSGSSKGWVLDKSNATFKELTKSEQKVFDVFQNAIHHFGMSPKDASMLAGASNYKLLPNNKVDNFQVRLSQGQRVSGEIEGKTAIIRQVGGHT</sequence>
<gene>
    <name evidence="2" type="ORF">B8W72_11045</name>
</gene>